<protein>
    <submittedName>
        <fullName evidence="1">Glyceraldehyde-3-phosphate dehydrogenase GAPCP2ic-like</fullName>
    </submittedName>
</protein>
<dbReference type="AlphaFoldDB" id="A0A2P2JNC0"/>
<reference evidence="1" key="1">
    <citation type="submission" date="2018-02" db="EMBL/GenBank/DDBJ databases">
        <title>Rhizophora mucronata_Transcriptome.</title>
        <authorList>
            <person name="Meera S.P."/>
            <person name="Sreeshan A."/>
            <person name="Augustine A."/>
        </authorList>
    </citation>
    <scope>NUCLEOTIDE SEQUENCE</scope>
    <source>
        <tissue evidence="1">Leaf</tissue>
    </source>
</reference>
<proteinExistence type="predicted"/>
<sequence>MCSIKSSTRVLYPHSLSYQVTNFMKELASPIPALASNMLDLEVKKPSDQHQ</sequence>
<evidence type="ECO:0000313" key="1">
    <source>
        <dbReference type="EMBL" id="MBW94951.1"/>
    </source>
</evidence>
<dbReference type="EMBL" id="GGEC01014468">
    <property type="protein sequence ID" value="MBW94951.1"/>
    <property type="molecule type" value="Transcribed_RNA"/>
</dbReference>
<organism evidence="1">
    <name type="scientific">Rhizophora mucronata</name>
    <name type="common">Asiatic mangrove</name>
    <dbReference type="NCBI Taxonomy" id="61149"/>
    <lineage>
        <taxon>Eukaryota</taxon>
        <taxon>Viridiplantae</taxon>
        <taxon>Streptophyta</taxon>
        <taxon>Embryophyta</taxon>
        <taxon>Tracheophyta</taxon>
        <taxon>Spermatophyta</taxon>
        <taxon>Magnoliopsida</taxon>
        <taxon>eudicotyledons</taxon>
        <taxon>Gunneridae</taxon>
        <taxon>Pentapetalae</taxon>
        <taxon>rosids</taxon>
        <taxon>fabids</taxon>
        <taxon>Malpighiales</taxon>
        <taxon>Rhizophoraceae</taxon>
        <taxon>Rhizophora</taxon>
    </lineage>
</organism>
<name>A0A2P2JNC0_RHIMU</name>
<accession>A0A2P2JNC0</accession>